<comment type="similarity">
    <text evidence="1 5">Belongs to the universal ribosomal protein uL10 family.</text>
</comment>
<protein>
    <recommendedName>
        <fullName evidence="4 5">Large ribosomal subunit protein uL10</fullName>
    </recommendedName>
</protein>
<evidence type="ECO:0000313" key="7">
    <source>
        <dbReference type="Proteomes" id="UP000591941"/>
    </source>
</evidence>
<dbReference type="RefSeq" id="WP_024048578.1">
    <property type="nucleotide sequence ID" value="NZ_CABWNB010000003.1"/>
</dbReference>
<dbReference type="GO" id="GO:0005840">
    <property type="term" value="C:ribosome"/>
    <property type="evidence" value="ECO:0007669"/>
    <property type="project" value="UniProtKB-KW"/>
</dbReference>
<dbReference type="CDD" id="cd05797">
    <property type="entry name" value="Ribosomal_L10"/>
    <property type="match status" value="1"/>
</dbReference>
<comment type="subunit">
    <text evidence="5">Part of the ribosomal stalk of the 50S ribosomal subunit. The N-terminus interacts with L11 and the large rRNA to form the base of the stalk. The C-terminus forms an elongated spine to which L12 dimers bind in a sequential fashion forming a multimeric L10(L12)X complex.</text>
</comment>
<evidence type="ECO:0000256" key="5">
    <source>
        <dbReference type="HAMAP-Rule" id="MF_00362"/>
    </source>
</evidence>
<dbReference type="Proteomes" id="UP000591941">
    <property type="component" value="Unassembled WGS sequence"/>
</dbReference>
<dbReference type="Gene3D" id="3.30.70.1730">
    <property type="match status" value="1"/>
</dbReference>
<dbReference type="InterPro" id="IPR022973">
    <property type="entry name" value="Ribosomal_uL10_bac"/>
</dbReference>
<comment type="caution">
    <text evidence="6">The sequence shown here is derived from an EMBL/GenBank/DDBJ whole genome shotgun (WGS) entry which is preliminary data.</text>
</comment>
<evidence type="ECO:0000256" key="1">
    <source>
        <dbReference type="ARBA" id="ARBA00008889"/>
    </source>
</evidence>
<evidence type="ECO:0000256" key="4">
    <source>
        <dbReference type="ARBA" id="ARBA00035202"/>
    </source>
</evidence>
<proteinExistence type="inferred from homology"/>
<dbReference type="GO" id="GO:0006412">
    <property type="term" value="P:translation"/>
    <property type="evidence" value="ECO:0007669"/>
    <property type="project" value="UniProtKB-UniRule"/>
</dbReference>
<dbReference type="OrthoDB" id="9808307at2"/>
<dbReference type="AlphaFoldDB" id="A0A841R132"/>
<name>A0A841R132_9FIRM</name>
<dbReference type="PANTHER" id="PTHR11560">
    <property type="entry name" value="39S RIBOSOMAL PROTEIN L10, MITOCHONDRIAL"/>
    <property type="match status" value="1"/>
</dbReference>
<dbReference type="InterPro" id="IPR001790">
    <property type="entry name" value="Ribosomal_uL10"/>
</dbReference>
<gene>
    <name evidence="5" type="primary">rplJ</name>
    <name evidence="6" type="ORF">HNR45_000493</name>
</gene>
<dbReference type="NCBIfam" id="NF000955">
    <property type="entry name" value="PRK00099.1-1"/>
    <property type="match status" value="1"/>
</dbReference>
<dbReference type="GO" id="GO:0070180">
    <property type="term" value="F:large ribosomal subunit rRNA binding"/>
    <property type="evidence" value="ECO:0007669"/>
    <property type="project" value="UniProtKB-UniRule"/>
</dbReference>
<keyword evidence="5" id="KW-0699">rRNA-binding</keyword>
<keyword evidence="3 5" id="KW-0687">Ribonucleoprotein</keyword>
<dbReference type="Gene3D" id="6.10.250.290">
    <property type="match status" value="1"/>
</dbReference>
<reference evidence="6 7" key="1">
    <citation type="submission" date="2020-08" db="EMBL/GenBank/DDBJ databases">
        <title>Genomic Encyclopedia of Type Strains, Phase IV (KMG-IV): sequencing the most valuable type-strain genomes for metagenomic binning, comparative biology and taxonomic classification.</title>
        <authorList>
            <person name="Goeker M."/>
        </authorList>
    </citation>
    <scope>NUCLEOTIDE SEQUENCE [LARGE SCALE GENOMIC DNA]</scope>
    <source>
        <strain evidence="6 7">DSM 21255</strain>
    </source>
</reference>
<sequence length="176" mass="18841">MAGTPQKKQVIDEMRGKLESAKGAVLVEYVGLNVATAIQLRRKFLEHGVHYQVIKNTLTAIAARDLGLGEFADHLTGPNAIAISESDAVAPAKALKEFIDETKSEAITVKAGLLEGAVIGVDEVQHLADLPSREVLLAKVVGSMQAPITGFVRCLQGNITNLVYVLEAIRKQKESA</sequence>
<accession>A0A841R132</accession>
<dbReference type="HAMAP" id="MF_00362">
    <property type="entry name" value="Ribosomal_uL10"/>
    <property type="match status" value="1"/>
</dbReference>
<evidence type="ECO:0000256" key="2">
    <source>
        <dbReference type="ARBA" id="ARBA00022980"/>
    </source>
</evidence>
<dbReference type="GeneID" id="93485771"/>
<keyword evidence="7" id="KW-1185">Reference proteome</keyword>
<evidence type="ECO:0000313" key="6">
    <source>
        <dbReference type="EMBL" id="MBB6477463.1"/>
    </source>
</evidence>
<comment type="function">
    <text evidence="5">Forms part of the ribosomal stalk, playing a central role in the interaction of the ribosome with GTP-bound translation factors.</text>
</comment>
<dbReference type="InterPro" id="IPR047865">
    <property type="entry name" value="Ribosomal_uL10_bac_type"/>
</dbReference>
<dbReference type="EMBL" id="JACHHI010000002">
    <property type="protein sequence ID" value="MBB6477463.1"/>
    <property type="molecule type" value="Genomic_DNA"/>
</dbReference>
<dbReference type="GO" id="GO:1990904">
    <property type="term" value="C:ribonucleoprotein complex"/>
    <property type="evidence" value="ECO:0007669"/>
    <property type="project" value="UniProtKB-KW"/>
</dbReference>
<evidence type="ECO:0000256" key="3">
    <source>
        <dbReference type="ARBA" id="ARBA00023274"/>
    </source>
</evidence>
<dbReference type="Pfam" id="PF00466">
    <property type="entry name" value="Ribosomal_L10"/>
    <property type="match status" value="1"/>
</dbReference>
<dbReference type="SUPFAM" id="SSF160369">
    <property type="entry name" value="Ribosomal protein L10-like"/>
    <property type="match status" value="1"/>
</dbReference>
<organism evidence="6 7">
    <name type="scientific">Negativicoccus succinicivorans</name>
    <dbReference type="NCBI Taxonomy" id="620903"/>
    <lineage>
        <taxon>Bacteria</taxon>
        <taxon>Bacillati</taxon>
        <taxon>Bacillota</taxon>
        <taxon>Negativicutes</taxon>
        <taxon>Veillonellales</taxon>
        <taxon>Veillonellaceae</taxon>
        <taxon>Negativicoccus</taxon>
    </lineage>
</organism>
<dbReference type="InterPro" id="IPR043141">
    <property type="entry name" value="Ribosomal_uL10-like_sf"/>
</dbReference>
<keyword evidence="2 5" id="KW-0689">Ribosomal protein</keyword>
<keyword evidence="5" id="KW-0694">RNA-binding</keyword>